<dbReference type="PANTHER" id="PTHR37423:SF5">
    <property type="entry name" value="SOLUBLE LYTIC MUREIN TRANSGLYCOSYLASE"/>
    <property type="match status" value="1"/>
</dbReference>
<evidence type="ECO:0000256" key="2">
    <source>
        <dbReference type="ARBA" id="ARBA00022729"/>
    </source>
</evidence>
<evidence type="ECO:0000313" key="6">
    <source>
        <dbReference type="EMBL" id="MDQ2070277.1"/>
    </source>
</evidence>
<dbReference type="Gene3D" id="1.10.1240.20">
    <property type="entry name" value="Lytic transglycosylase, superhelical linker domain"/>
    <property type="match status" value="1"/>
</dbReference>
<evidence type="ECO:0000259" key="5">
    <source>
        <dbReference type="Pfam" id="PF14718"/>
    </source>
</evidence>
<dbReference type="Pfam" id="PF01464">
    <property type="entry name" value="SLT"/>
    <property type="match status" value="1"/>
</dbReference>
<dbReference type="RefSeq" id="WP_306728770.1">
    <property type="nucleotide sequence ID" value="NZ_JAVDDT010000006.1"/>
</dbReference>
<dbReference type="InterPro" id="IPR008939">
    <property type="entry name" value="Lytic_TGlycosylase_superhlx_U"/>
</dbReference>
<dbReference type="PANTHER" id="PTHR37423">
    <property type="entry name" value="SOLUBLE LYTIC MUREIN TRANSGLYCOSYLASE-RELATED"/>
    <property type="match status" value="1"/>
</dbReference>
<dbReference type="SUPFAM" id="SSF53955">
    <property type="entry name" value="Lysozyme-like"/>
    <property type="match status" value="1"/>
</dbReference>
<evidence type="ECO:0000256" key="1">
    <source>
        <dbReference type="ARBA" id="ARBA00007734"/>
    </source>
</evidence>
<dbReference type="SUPFAM" id="SSF48435">
    <property type="entry name" value="Bacterial muramidases"/>
    <property type="match status" value="1"/>
</dbReference>
<dbReference type="InterPro" id="IPR012289">
    <property type="entry name" value="Lytic_TGlycosylase_superhlx_L"/>
</dbReference>
<evidence type="ECO:0000256" key="3">
    <source>
        <dbReference type="SAM" id="SignalP"/>
    </source>
</evidence>
<feature type="chain" id="PRO_5045055894" evidence="3">
    <location>
        <begin position="29"/>
        <end position="656"/>
    </location>
</feature>
<dbReference type="CDD" id="cd13401">
    <property type="entry name" value="Slt70-like"/>
    <property type="match status" value="1"/>
</dbReference>
<dbReference type="EMBL" id="JAVDDT010000006">
    <property type="protein sequence ID" value="MDQ2070277.1"/>
    <property type="molecule type" value="Genomic_DNA"/>
</dbReference>
<evidence type="ECO:0000313" key="7">
    <source>
        <dbReference type="Proteomes" id="UP001239019"/>
    </source>
</evidence>
<dbReference type="Proteomes" id="UP001239019">
    <property type="component" value="Unassembled WGS sequence"/>
</dbReference>
<dbReference type="InterPro" id="IPR037061">
    <property type="entry name" value="Lytic_TGlycoase_superhlx_L_sf"/>
</dbReference>
<organism evidence="6 7">
    <name type="scientific">Natronospira bacteriovora</name>
    <dbReference type="NCBI Taxonomy" id="3069753"/>
    <lineage>
        <taxon>Bacteria</taxon>
        <taxon>Pseudomonadati</taxon>
        <taxon>Pseudomonadota</taxon>
        <taxon>Gammaproteobacteria</taxon>
        <taxon>Natronospirales</taxon>
        <taxon>Natronospiraceae</taxon>
        <taxon>Natronospira</taxon>
    </lineage>
</organism>
<feature type="domain" description="Transglycosylase SLT" evidence="4">
    <location>
        <begin position="479"/>
        <end position="587"/>
    </location>
</feature>
<comment type="similarity">
    <text evidence="1">Belongs to the transglycosylase Slt family.</text>
</comment>
<protein>
    <submittedName>
        <fullName evidence="6">Transglycosylase SLT domain-containing protein</fullName>
    </submittedName>
</protein>
<reference evidence="6 7" key="1">
    <citation type="submission" date="2023-08" db="EMBL/GenBank/DDBJ databases">
        <title>Whole-genome sequencing of halo(alkali)philic microorganisms from hypersaline lakes.</title>
        <authorList>
            <person name="Sorokin D.Y."/>
            <person name="Abbas B."/>
            <person name="Merkel A.Y."/>
        </authorList>
    </citation>
    <scope>NUCLEOTIDE SEQUENCE [LARGE SCALE GENOMIC DNA]</scope>
    <source>
        <strain evidence="6 7">AB-CW4</strain>
    </source>
</reference>
<dbReference type="Gene3D" id="1.25.20.10">
    <property type="entry name" value="Bacterial muramidases"/>
    <property type="match status" value="1"/>
</dbReference>
<feature type="domain" description="Lytic transglycosylase superhelical linker" evidence="5">
    <location>
        <begin position="399"/>
        <end position="459"/>
    </location>
</feature>
<dbReference type="Gene3D" id="1.10.530.10">
    <property type="match status" value="1"/>
</dbReference>
<keyword evidence="2 3" id="KW-0732">Signal</keyword>
<feature type="signal peptide" evidence="3">
    <location>
        <begin position="1"/>
        <end position="28"/>
    </location>
</feature>
<gene>
    <name evidence="6" type="ORF">RBH19_10335</name>
</gene>
<name>A0ABU0W8J3_9GAMM</name>
<accession>A0ABU0W8J3</accession>
<dbReference type="InterPro" id="IPR023346">
    <property type="entry name" value="Lysozyme-like_dom_sf"/>
</dbReference>
<proteinExistence type="inferred from homology"/>
<dbReference type="Pfam" id="PF14718">
    <property type="entry name" value="SLT_L"/>
    <property type="match status" value="1"/>
</dbReference>
<dbReference type="InterPro" id="IPR008258">
    <property type="entry name" value="Transglycosylase_SLT_dom_1"/>
</dbReference>
<sequence length="656" mass="74078">MDRQSGTVRKLAWGIGLLLLLSGNSATANLAEPVSSVEDYRFALERGESLPWPALVLDDHAALPWLKMLWLRSRFDSLPAEDVARFISRHRDRPFAAEFRRDWLLALGRAERWREFSRHYRGERDQALQCLADRARLAAGQQERANRAAAALWLSGRTLPAECEPLFDSARQTGAISDFMLRERYRMALARGNLSLAERLATDIGPEAEETVARRQAILNDPAALLDRLDPADQGVRDDIVAAIKRLARRDVLAAIRRWEVMHGQGLEVNGQDRFMVTRRIALEAARAHRPEAREWLDRSTANDRFIRAWRIRDALRTGDWEAALSAIDSHPRDDSRQWRYWRARALEALDQPQAATTLYRQLASHRDYYGLLAARRLGQPLSTDSRPIEVETDTLEQLRRHEGLRIARALLESGWESAARDEWRQALADQPRPARCQAALLAAEWGWASESIITAARSGCRGDHQLDYPLAFADQLKAHSERLNLDPAWAWSIMRAESLFATEARSRVGALGLMQLMPGTAAHMADRLGMAIEGERDILDPAHNIALGTAYLREMLDRFDGHPLIATAAYNAGPHRAEHWLPRNGQIAGDIWAETIPFQETRRYIRRVMTHSLGFDQRLGREDTGLHERLAAVGHPAIGECLLAGLPEESESASC</sequence>
<comment type="caution">
    <text evidence="6">The sequence shown here is derived from an EMBL/GenBank/DDBJ whole genome shotgun (WGS) entry which is preliminary data.</text>
</comment>
<evidence type="ECO:0000259" key="4">
    <source>
        <dbReference type="Pfam" id="PF01464"/>
    </source>
</evidence>
<keyword evidence="7" id="KW-1185">Reference proteome</keyword>